<dbReference type="Proteomes" id="UP000419743">
    <property type="component" value="Unassembled WGS sequence"/>
</dbReference>
<evidence type="ECO:0000256" key="1">
    <source>
        <dbReference type="SAM" id="Phobius"/>
    </source>
</evidence>
<feature type="transmembrane region" description="Helical" evidence="1">
    <location>
        <begin position="67"/>
        <end position="91"/>
    </location>
</feature>
<feature type="transmembrane region" description="Helical" evidence="1">
    <location>
        <begin position="25"/>
        <end position="47"/>
    </location>
</feature>
<gene>
    <name evidence="2" type="ORF">HALOF300_03647</name>
</gene>
<sequence>MSDTPAVGGKRDPDRHRRPPLTRRFAHRVALVLAAVAFVVLVFVPIFLVPGQAATESPADIERISLIALSGPAVLGVLAVPVLLAGLPLFVKGRITAVLTAVLLIAFALFTLLGIGVFYIPAALTAVVALFLPSDD</sequence>
<name>A0A7M4DNB7_9MICO</name>
<comment type="caution">
    <text evidence="2">The sequence shown here is derived from an EMBL/GenBank/DDBJ whole genome shotgun (WGS) entry which is preliminary data.</text>
</comment>
<protein>
    <submittedName>
        <fullName evidence="2">Uncharacterized protein</fullName>
    </submittedName>
</protein>
<keyword evidence="1" id="KW-0472">Membrane</keyword>
<dbReference type="EMBL" id="CACRYJ010000053">
    <property type="protein sequence ID" value="VZO38929.1"/>
    <property type="molecule type" value="Genomic_DNA"/>
</dbReference>
<accession>A0A7M4DNB7</accession>
<keyword evidence="1" id="KW-1133">Transmembrane helix</keyword>
<evidence type="ECO:0000313" key="3">
    <source>
        <dbReference type="Proteomes" id="UP000419743"/>
    </source>
</evidence>
<organism evidence="2 3">
    <name type="scientific">Occultella aeris</name>
    <dbReference type="NCBI Taxonomy" id="2761496"/>
    <lineage>
        <taxon>Bacteria</taxon>
        <taxon>Bacillati</taxon>
        <taxon>Actinomycetota</taxon>
        <taxon>Actinomycetes</taxon>
        <taxon>Micrococcales</taxon>
        <taxon>Ruaniaceae</taxon>
        <taxon>Occultella</taxon>
    </lineage>
</organism>
<feature type="transmembrane region" description="Helical" evidence="1">
    <location>
        <begin position="98"/>
        <end position="131"/>
    </location>
</feature>
<keyword evidence="1" id="KW-0812">Transmembrane</keyword>
<keyword evidence="3" id="KW-1185">Reference proteome</keyword>
<dbReference type="RefSeq" id="WP_156742301.1">
    <property type="nucleotide sequence ID" value="NZ_CACRYJ010000053.1"/>
</dbReference>
<dbReference type="AlphaFoldDB" id="A0A7M4DNB7"/>
<evidence type="ECO:0000313" key="2">
    <source>
        <dbReference type="EMBL" id="VZO38929.1"/>
    </source>
</evidence>
<proteinExistence type="predicted"/>
<reference evidence="2 3" key="1">
    <citation type="submission" date="2019-11" db="EMBL/GenBank/DDBJ databases">
        <authorList>
            <person name="Criscuolo A."/>
        </authorList>
    </citation>
    <scope>NUCLEOTIDE SEQUENCE [LARGE SCALE GENOMIC DNA]</scope>
    <source>
        <strain evidence="2">CIP111667</strain>
    </source>
</reference>